<keyword evidence="5" id="KW-0819">tRNA processing</keyword>
<evidence type="ECO:0000313" key="11">
    <source>
        <dbReference type="EMBL" id="KJD32903.1"/>
    </source>
</evidence>
<dbReference type="AlphaFoldDB" id="A0A0D7W2H0"/>
<dbReference type="GO" id="GO:0016787">
    <property type="term" value="F:hydrolase activity"/>
    <property type="evidence" value="ECO:0007669"/>
    <property type="project" value="UniProtKB-KW"/>
</dbReference>
<dbReference type="GO" id="GO:0005524">
    <property type="term" value="F:ATP binding"/>
    <property type="evidence" value="ECO:0007669"/>
    <property type="project" value="UniProtKB-KW"/>
</dbReference>
<dbReference type="PATRIC" id="fig|1382798.3.peg.2934"/>
<keyword evidence="11" id="KW-0378">Hydrolase</keyword>
<dbReference type="InterPro" id="IPR027417">
    <property type="entry name" value="P-loop_NTPase"/>
</dbReference>
<dbReference type="GO" id="GO:0046872">
    <property type="term" value="F:metal ion binding"/>
    <property type="evidence" value="ECO:0007669"/>
    <property type="project" value="UniProtKB-KW"/>
</dbReference>
<dbReference type="GO" id="GO:0005737">
    <property type="term" value="C:cytoplasm"/>
    <property type="evidence" value="ECO:0007669"/>
    <property type="project" value="UniProtKB-SubCell"/>
</dbReference>
<dbReference type="EMBL" id="JTDV01000005">
    <property type="protein sequence ID" value="KJD32903.1"/>
    <property type="molecule type" value="Genomic_DNA"/>
</dbReference>
<evidence type="ECO:0000256" key="5">
    <source>
        <dbReference type="ARBA" id="ARBA00022694"/>
    </source>
</evidence>
<dbReference type="InterPro" id="IPR003442">
    <property type="entry name" value="T6A_TsaE"/>
</dbReference>
<evidence type="ECO:0000256" key="1">
    <source>
        <dbReference type="ARBA" id="ARBA00004496"/>
    </source>
</evidence>
<dbReference type="Pfam" id="PF02367">
    <property type="entry name" value="TsaE"/>
    <property type="match status" value="1"/>
</dbReference>
<name>A0A0D7W2H0_9FLAO</name>
<organism evidence="11 12">
    <name type="scientific">Neotamlana nanhaiensis</name>
    <dbReference type="NCBI Taxonomy" id="1382798"/>
    <lineage>
        <taxon>Bacteria</taxon>
        <taxon>Pseudomonadati</taxon>
        <taxon>Bacteroidota</taxon>
        <taxon>Flavobacteriia</taxon>
        <taxon>Flavobacteriales</taxon>
        <taxon>Flavobacteriaceae</taxon>
        <taxon>Neotamlana</taxon>
    </lineage>
</organism>
<dbReference type="Proteomes" id="UP000032361">
    <property type="component" value="Unassembled WGS sequence"/>
</dbReference>
<keyword evidence="7" id="KW-0547">Nucleotide-binding</keyword>
<evidence type="ECO:0000256" key="6">
    <source>
        <dbReference type="ARBA" id="ARBA00022723"/>
    </source>
</evidence>
<keyword evidence="8" id="KW-0067">ATP-binding</keyword>
<keyword evidence="6" id="KW-0479">Metal-binding</keyword>
<keyword evidence="4" id="KW-0963">Cytoplasm</keyword>
<accession>A0A0D7W2H0</accession>
<dbReference type="PANTHER" id="PTHR33540">
    <property type="entry name" value="TRNA THREONYLCARBAMOYLADENOSINE BIOSYNTHESIS PROTEIN TSAE"/>
    <property type="match status" value="1"/>
</dbReference>
<keyword evidence="9" id="KW-0460">Magnesium</keyword>
<dbReference type="GO" id="GO:0002949">
    <property type="term" value="P:tRNA threonylcarbamoyladenosine modification"/>
    <property type="evidence" value="ECO:0007669"/>
    <property type="project" value="InterPro"/>
</dbReference>
<comment type="similarity">
    <text evidence="2">Belongs to the TsaE family.</text>
</comment>
<evidence type="ECO:0000256" key="4">
    <source>
        <dbReference type="ARBA" id="ARBA00022490"/>
    </source>
</evidence>
<evidence type="ECO:0000313" key="12">
    <source>
        <dbReference type="Proteomes" id="UP000032361"/>
    </source>
</evidence>
<proteinExistence type="inferred from homology"/>
<reference evidence="11 12" key="1">
    <citation type="journal article" date="2015" name="Antonie Van Leeuwenhoek">
        <title>Tamlana nanhaiensis sp. nov., isolated from surface seawater collected from the South China Sea.</title>
        <authorList>
            <person name="Liu X."/>
            <person name="Lai Q."/>
            <person name="Du Y."/>
            <person name="Li G."/>
            <person name="Sun F."/>
            <person name="Shao Z."/>
        </authorList>
    </citation>
    <scope>NUCLEOTIDE SEQUENCE [LARGE SCALE GENOMIC DNA]</scope>
    <source>
        <strain evidence="11 12">FHC16</strain>
    </source>
</reference>
<evidence type="ECO:0000256" key="3">
    <source>
        <dbReference type="ARBA" id="ARBA00019010"/>
    </source>
</evidence>
<dbReference type="NCBIfam" id="TIGR00150">
    <property type="entry name" value="T6A_YjeE"/>
    <property type="match status" value="1"/>
</dbReference>
<gene>
    <name evidence="11" type="ORF">PK35_07955</name>
</gene>
<protein>
    <recommendedName>
        <fullName evidence="3">tRNA threonylcarbamoyladenosine biosynthesis protein TsaE</fullName>
    </recommendedName>
    <alternativeName>
        <fullName evidence="10">t(6)A37 threonylcarbamoyladenosine biosynthesis protein TsaE</fullName>
    </alternativeName>
</protein>
<sequence length="134" mass="15883">MEIQYKLNDIEQVALKLVENLKTKTILFYGDMGVGKTTLIKTLVKILGSHDEVSSPTFSIVNEYQIKNEKIFHFDLYRINDEEELYNFGIEDYLNTNDWKFIEWPQKIESILFDECDKIVIETDQKLNRILNLK</sequence>
<evidence type="ECO:0000256" key="10">
    <source>
        <dbReference type="ARBA" id="ARBA00032441"/>
    </source>
</evidence>
<evidence type="ECO:0000256" key="2">
    <source>
        <dbReference type="ARBA" id="ARBA00007599"/>
    </source>
</evidence>
<evidence type="ECO:0000256" key="9">
    <source>
        <dbReference type="ARBA" id="ARBA00022842"/>
    </source>
</evidence>
<dbReference type="RefSeq" id="WP_044626176.1">
    <property type="nucleotide sequence ID" value="NZ_JTDV01000005.1"/>
</dbReference>
<dbReference type="PANTHER" id="PTHR33540:SF2">
    <property type="entry name" value="TRNA THREONYLCARBAMOYLADENOSINE BIOSYNTHESIS PROTEIN TSAE"/>
    <property type="match status" value="1"/>
</dbReference>
<dbReference type="OrthoDB" id="9815896at2"/>
<dbReference type="Gene3D" id="3.40.50.300">
    <property type="entry name" value="P-loop containing nucleotide triphosphate hydrolases"/>
    <property type="match status" value="1"/>
</dbReference>
<keyword evidence="12" id="KW-1185">Reference proteome</keyword>
<evidence type="ECO:0000256" key="8">
    <source>
        <dbReference type="ARBA" id="ARBA00022840"/>
    </source>
</evidence>
<evidence type="ECO:0000256" key="7">
    <source>
        <dbReference type="ARBA" id="ARBA00022741"/>
    </source>
</evidence>
<comment type="subcellular location">
    <subcellularLocation>
        <location evidence="1">Cytoplasm</location>
    </subcellularLocation>
</comment>
<dbReference type="STRING" id="1382798.PK35_07955"/>
<comment type="caution">
    <text evidence="11">The sequence shown here is derived from an EMBL/GenBank/DDBJ whole genome shotgun (WGS) entry which is preliminary data.</text>
</comment>
<dbReference type="SUPFAM" id="SSF52540">
    <property type="entry name" value="P-loop containing nucleoside triphosphate hydrolases"/>
    <property type="match status" value="1"/>
</dbReference>